<dbReference type="CDD" id="cd02440">
    <property type="entry name" value="AdoMet_MTases"/>
    <property type="match status" value="1"/>
</dbReference>
<dbReference type="Proteomes" id="UP001139157">
    <property type="component" value="Unassembled WGS sequence"/>
</dbReference>
<dbReference type="EMBL" id="JAMRXG010000006">
    <property type="protein sequence ID" value="MCM6774817.1"/>
    <property type="molecule type" value="Genomic_DNA"/>
</dbReference>
<dbReference type="SUPFAM" id="SSF53335">
    <property type="entry name" value="S-adenosyl-L-methionine-dependent methyltransferases"/>
    <property type="match status" value="1"/>
</dbReference>
<evidence type="ECO:0000313" key="2">
    <source>
        <dbReference type="EMBL" id="MCM6774817.1"/>
    </source>
</evidence>
<name>A0A9X2IWD1_9NOCA</name>
<dbReference type="GO" id="GO:0032259">
    <property type="term" value="P:methylation"/>
    <property type="evidence" value="ECO:0007669"/>
    <property type="project" value="UniProtKB-KW"/>
</dbReference>
<evidence type="ECO:0000259" key="1">
    <source>
        <dbReference type="Pfam" id="PF08242"/>
    </source>
</evidence>
<keyword evidence="2" id="KW-0489">Methyltransferase</keyword>
<dbReference type="GO" id="GO:0008168">
    <property type="term" value="F:methyltransferase activity"/>
    <property type="evidence" value="ECO:0007669"/>
    <property type="project" value="UniProtKB-KW"/>
</dbReference>
<keyword evidence="3" id="KW-1185">Reference proteome</keyword>
<accession>A0A9X2IWD1</accession>
<protein>
    <submittedName>
        <fullName evidence="2">Class I SAM-dependent methyltransferase</fullName>
    </submittedName>
</protein>
<reference evidence="2" key="1">
    <citation type="submission" date="2022-06" db="EMBL/GenBank/DDBJ databases">
        <title>Novel species in genus nocardia.</title>
        <authorList>
            <person name="Li F."/>
        </authorList>
    </citation>
    <scope>NUCLEOTIDE SEQUENCE</scope>
    <source>
        <strain evidence="2">CDC141</strain>
    </source>
</reference>
<dbReference type="Pfam" id="PF08242">
    <property type="entry name" value="Methyltransf_12"/>
    <property type="match status" value="1"/>
</dbReference>
<dbReference type="InterPro" id="IPR013217">
    <property type="entry name" value="Methyltransf_12"/>
</dbReference>
<dbReference type="Gene3D" id="3.40.50.150">
    <property type="entry name" value="Vaccinia Virus protein VP39"/>
    <property type="match status" value="1"/>
</dbReference>
<keyword evidence="2" id="KW-0808">Transferase</keyword>
<evidence type="ECO:0000313" key="3">
    <source>
        <dbReference type="Proteomes" id="UP001139157"/>
    </source>
</evidence>
<proteinExistence type="predicted"/>
<sequence>MGTDARFGWIIETIGVRAGDRVLEIGAGSSPSVAYLAEAVGGGQVVAVDRSATAVARSRRKHAHLVDSGKVRLVQVAVEELRPGDVLGGDGRRFDKVLAVNVNLFWTRRPTAELALIRELLGPGGTLSLVYGYGDPTDSVGESPKPLPGKLSGYLAEAGYMVRTYSSGDLLCVTATPEGAPER</sequence>
<dbReference type="RefSeq" id="WP_251912738.1">
    <property type="nucleotide sequence ID" value="NZ_JAMRXG010000006.1"/>
</dbReference>
<dbReference type="AlphaFoldDB" id="A0A9X2IWD1"/>
<comment type="caution">
    <text evidence="2">The sequence shown here is derived from an EMBL/GenBank/DDBJ whole genome shotgun (WGS) entry which is preliminary data.</text>
</comment>
<feature type="domain" description="Methyltransferase type 12" evidence="1">
    <location>
        <begin position="23"/>
        <end position="127"/>
    </location>
</feature>
<organism evidence="2 3">
    <name type="scientific">Nocardia pulmonis</name>
    <dbReference type="NCBI Taxonomy" id="2951408"/>
    <lineage>
        <taxon>Bacteria</taxon>
        <taxon>Bacillati</taxon>
        <taxon>Actinomycetota</taxon>
        <taxon>Actinomycetes</taxon>
        <taxon>Mycobacteriales</taxon>
        <taxon>Nocardiaceae</taxon>
        <taxon>Nocardia</taxon>
    </lineage>
</organism>
<gene>
    <name evidence="2" type="ORF">NDR86_15190</name>
</gene>
<dbReference type="InterPro" id="IPR029063">
    <property type="entry name" value="SAM-dependent_MTases_sf"/>
</dbReference>